<dbReference type="InterPro" id="IPR055150">
    <property type="entry name" value="Fe_hydrogense_Fe-S_bd"/>
</dbReference>
<keyword evidence="3" id="KW-0408">Iron</keyword>
<dbReference type="InterPro" id="IPR001041">
    <property type="entry name" value="2Fe-2S_ferredoxin-type"/>
</dbReference>
<evidence type="ECO:0000256" key="4">
    <source>
        <dbReference type="ARBA" id="ARBA00023014"/>
    </source>
</evidence>
<evidence type="ECO:0000313" key="8">
    <source>
        <dbReference type="EMBL" id="MDQ0148254.1"/>
    </source>
</evidence>
<dbReference type="Gene3D" id="3.40.950.10">
    <property type="entry name" value="Fe-only Hydrogenase (Larger Subunit), Chain L, domain 3"/>
    <property type="match status" value="1"/>
</dbReference>
<feature type="domain" description="2Fe-2S ferredoxin-type" evidence="5">
    <location>
        <begin position="1"/>
        <end position="78"/>
    </location>
</feature>
<dbReference type="SUPFAM" id="SSF53920">
    <property type="entry name" value="Fe-only hydrogenase"/>
    <property type="match status" value="1"/>
</dbReference>
<dbReference type="InterPro" id="IPR017896">
    <property type="entry name" value="4Fe4S_Fe-S-bd"/>
</dbReference>
<organism evidence="8 9">
    <name type="scientific">Eubacterium multiforme</name>
    <dbReference type="NCBI Taxonomy" id="83339"/>
    <lineage>
        <taxon>Bacteria</taxon>
        <taxon>Bacillati</taxon>
        <taxon>Bacillota</taxon>
        <taxon>Clostridia</taxon>
        <taxon>Eubacteriales</taxon>
        <taxon>Eubacteriaceae</taxon>
        <taxon>Eubacterium</taxon>
    </lineage>
</organism>
<dbReference type="Pfam" id="PF02256">
    <property type="entry name" value="Fe_hyd_SSU"/>
    <property type="match status" value="1"/>
</dbReference>
<gene>
    <name evidence="8" type="ORF">J2S18_000171</name>
</gene>
<feature type="domain" description="4Fe-4S His(Cys)3-ligated-type" evidence="7">
    <location>
        <begin position="78"/>
        <end position="117"/>
    </location>
</feature>
<dbReference type="Pfam" id="PF13510">
    <property type="entry name" value="Fer2_4"/>
    <property type="match status" value="1"/>
</dbReference>
<keyword evidence="2" id="KW-0479">Metal-binding</keyword>
<dbReference type="PROSITE" id="PS00198">
    <property type="entry name" value="4FE4S_FER_1"/>
    <property type="match status" value="1"/>
</dbReference>
<dbReference type="SUPFAM" id="SSF54862">
    <property type="entry name" value="4Fe-4S ferredoxins"/>
    <property type="match status" value="1"/>
</dbReference>
<dbReference type="Gene3D" id="3.10.20.740">
    <property type="match status" value="1"/>
</dbReference>
<evidence type="ECO:0000256" key="1">
    <source>
        <dbReference type="ARBA" id="ARBA00022485"/>
    </source>
</evidence>
<dbReference type="RefSeq" id="WP_307481979.1">
    <property type="nucleotide sequence ID" value="NZ_JAUSUF010000001.1"/>
</dbReference>
<dbReference type="InterPro" id="IPR017900">
    <property type="entry name" value="4Fe4S_Fe_S_CS"/>
</dbReference>
<dbReference type="Proteomes" id="UP001228504">
    <property type="component" value="Unassembled WGS sequence"/>
</dbReference>
<evidence type="ECO:0000259" key="6">
    <source>
        <dbReference type="PROSITE" id="PS51379"/>
    </source>
</evidence>
<evidence type="ECO:0000259" key="5">
    <source>
        <dbReference type="PROSITE" id="PS51085"/>
    </source>
</evidence>
<evidence type="ECO:0000259" key="7">
    <source>
        <dbReference type="PROSITE" id="PS51839"/>
    </source>
</evidence>
<feature type="domain" description="4Fe-4S ferredoxin-type" evidence="6">
    <location>
        <begin position="137"/>
        <end position="166"/>
    </location>
</feature>
<accession>A0ABT9UNN3</accession>
<dbReference type="CDD" id="cd00207">
    <property type="entry name" value="fer2"/>
    <property type="match status" value="1"/>
</dbReference>
<dbReference type="Gene3D" id="4.10.260.20">
    <property type="entry name" value="Iron hydrogenase, small subunit"/>
    <property type="match status" value="1"/>
</dbReference>
<keyword evidence="9" id="KW-1185">Reference proteome</keyword>
<dbReference type="PANTHER" id="PTHR11615">
    <property type="entry name" value="NITRATE, FORMATE, IRON DEHYDROGENASE"/>
    <property type="match status" value="1"/>
</dbReference>
<comment type="caution">
    <text evidence="8">The sequence shown here is derived from an EMBL/GenBank/DDBJ whole genome shotgun (WGS) entry which is preliminary data.</text>
</comment>
<dbReference type="EMBL" id="JAUSUF010000001">
    <property type="protein sequence ID" value="MDQ0148254.1"/>
    <property type="molecule type" value="Genomic_DNA"/>
</dbReference>
<dbReference type="InterPro" id="IPR009016">
    <property type="entry name" value="Fe_hydrogenase"/>
</dbReference>
<dbReference type="Gene3D" id="3.30.70.20">
    <property type="match status" value="1"/>
</dbReference>
<dbReference type="NCBIfam" id="TIGR02512">
    <property type="entry name" value="FeFe_hydrog_A"/>
    <property type="match status" value="1"/>
</dbReference>
<dbReference type="PROSITE" id="PS51085">
    <property type="entry name" value="2FE2S_FER_2"/>
    <property type="match status" value="1"/>
</dbReference>
<keyword evidence="4" id="KW-0411">Iron-sulfur</keyword>
<evidence type="ECO:0000313" key="9">
    <source>
        <dbReference type="Proteomes" id="UP001228504"/>
    </source>
</evidence>
<keyword evidence="1" id="KW-0004">4Fe-4S</keyword>
<dbReference type="Pfam" id="PF12838">
    <property type="entry name" value="Fer4_7"/>
    <property type="match status" value="1"/>
</dbReference>
<protein>
    <submittedName>
        <fullName evidence="8">Iron-only hydrogenase group A</fullName>
    </submittedName>
</protein>
<feature type="domain" description="4Fe-4S ferredoxin-type" evidence="6">
    <location>
        <begin position="180"/>
        <end position="209"/>
    </location>
</feature>
<dbReference type="SMART" id="SM00902">
    <property type="entry name" value="Fe_hyd_SSU"/>
    <property type="match status" value="1"/>
</dbReference>
<dbReference type="NCBIfam" id="NF040762">
    <property type="entry name" value="Hydr_FeFe_Clost"/>
    <property type="match status" value="1"/>
</dbReference>
<evidence type="ECO:0000256" key="2">
    <source>
        <dbReference type="ARBA" id="ARBA00022723"/>
    </source>
</evidence>
<dbReference type="Pfam" id="PF22609">
    <property type="entry name" value="Fe_hydrogense_Fe-S_bd"/>
    <property type="match status" value="1"/>
</dbReference>
<dbReference type="InterPro" id="IPR013352">
    <property type="entry name" value="Fe_hydrogenase_subset"/>
</dbReference>
<dbReference type="InterPro" id="IPR036991">
    <property type="entry name" value="Fe_hydrogenase_ssu_sf"/>
</dbReference>
<dbReference type="InterPro" id="IPR019574">
    <property type="entry name" value="NADH_UbQ_OxRdtase_Gsu_4Fe4S-bd"/>
</dbReference>
<dbReference type="Pfam" id="PF02906">
    <property type="entry name" value="Fe_hyd_lg_C"/>
    <property type="match status" value="1"/>
</dbReference>
<dbReference type="Gene3D" id="3.40.50.1780">
    <property type="match status" value="1"/>
</dbReference>
<proteinExistence type="predicted"/>
<dbReference type="PROSITE" id="PS51839">
    <property type="entry name" value="4FE4S_HC3"/>
    <property type="match status" value="1"/>
</dbReference>
<name>A0ABT9UNN3_9FIRM</name>
<dbReference type="PROSITE" id="PS51379">
    <property type="entry name" value="4FE4S_FER_2"/>
    <property type="match status" value="2"/>
</dbReference>
<dbReference type="InterPro" id="IPR050340">
    <property type="entry name" value="Cytosolic_Fe-S_CAF"/>
</dbReference>
<evidence type="ECO:0000256" key="3">
    <source>
        <dbReference type="ARBA" id="ARBA00023004"/>
    </source>
</evidence>
<sequence>MDCVIINGKKVLAEKGETILSVAKKNGIDIPTLCFLEDCNNMGNCGVCLVEVEGEKDLVKACSYKVKEGDIINTANERVQKAVKERVSEILNDHNLKCGKCKRLKDCELLKLVIKVNGKKSENFNIDEEKYIDDRSKSIVIDRSKCIKCGRCVAACREKIGTKIMDFRTNNNEVVVGPEKLACFDDTNCLLCGQCVAACPVGALSEKSHIEIVEDALKDKDKHVIVGIAPSVRTAVGEAFGMGYGKDVTGKIYAALRGLGFKKVFDVNFAADVTIMEEGTELIGRIKNNGPFPMFTSCCPGWIRLVENYYPQLLNNISSAKSPQQIFGAASKSYYPHIEDIDPKKVFTVSIMPCTAKKFEASREEMVNKDGIRDIDAVLTTRELAQLIKKNNIDFINLEDEDADPAMGEYTGAGTIFGATGGVMEAALRTAKDLMEGAALEDVDYKEVRGLEGIKDATIKISGADYKVAVIHGGENLFKFINSGMMDKGNYHFIEVMACPGGCVNGGGQPHVSSIDRENIDIKKIRASVLYNQDENLSKRKSHKNKSVLKMYETYIGEPNTGKAHELFHVKYRK</sequence>
<dbReference type="SUPFAM" id="SSF54292">
    <property type="entry name" value="2Fe-2S ferredoxin-like"/>
    <property type="match status" value="1"/>
</dbReference>
<dbReference type="InterPro" id="IPR004108">
    <property type="entry name" value="Fe_hydrogenase_lsu_C"/>
</dbReference>
<dbReference type="InterPro" id="IPR036010">
    <property type="entry name" value="2Fe-2S_ferredoxin-like_sf"/>
</dbReference>
<dbReference type="InterPro" id="IPR003149">
    <property type="entry name" value="Fe_hydrogenase_ssu"/>
</dbReference>
<reference evidence="8 9" key="1">
    <citation type="submission" date="2023-07" db="EMBL/GenBank/DDBJ databases">
        <title>Genomic Encyclopedia of Type Strains, Phase IV (KMG-IV): sequencing the most valuable type-strain genomes for metagenomic binning, comparative biology and taxonomic classification.</title>
        <authorList>
            <person name="Goeker M."/>
        </authorList>
    </citation>
    <scope>NUCLEOTIDE SEQUENCE [LARGE SCALE GENOMIC DNA]</scope>
    <source>
        <strain evidence="8 9">DSM 20694</strain>
    </source>
</reference>